<dbReference type="RefSeq" id="XP_067691633.1">
    <property type="nucleotide sequence ID" value="XM_067836262.1"/>
</dbReference>
<dbReference type="EMBL" id="JAFHKP010000028">
    <property type="protein sequence ID" value="KAG5475104.1"/>
    <property type="molecule type" value="Genomic_DNA"/>
</dbReference>
<name>A0A836GMC7_LEIEN</name>
<comment type="caution">
    <text evidence="8">The sequence shown here is derived from an EMBL/GenBank/DDBJ whole genome shotgun (WGS) entry which is preliminary data.</text>
</comment>
<evidence type="ECO:0000313" key="9">
    <source>
        <dbReference type="Proteomes" id="UP000674179"/>
    </source>
</evidence>
<dbReference type="Proteomes" id="UP000674179">
    <property type="component" value="Chromosome 28"/>
</dbReference>
<evidence type="ECO:0000256" key="5">
    <source>
        <dbReference type="SAM" id="Coils"/>
    </source>
</evidence>
<protein>
    <recommendedName>
        <fullName evidence="4">Kinesin-like protein</fullName>
    </recommendedName>
</protein>
<evidence type="ECO:0000256" key="2">
    <source>
        <dbReference type="ARBA" id="ARBA00022840"/>
    </source>
</evidence>
<feature type="domain" description="Kinesin motor" evidence="7">
    <location>
        <begin position="633"/>
        <end position="956"/>
    </location>
</feature>
<gene>
    <name evidence="8" type="ORF">CUR178_04554</name>
</gene>
<feature type="coiled-coil region" evidence="5">
    <location>
        <begin position="286"/>
        <end position="383"/>
    </location>
</feature>
<dbReference type="InterPro" id="IPR036961">
    <property type="entry name" value="Kinesin_motor_dom_sf"/>
</dbReference>
<accession>A0A836GMC7</accession>
<evidence type="ECO:0000259" key="7">
    <source>
        <dbReference type="PROSITE" id="PS50067"/>
    </source>
</evidence>
<dbReference type="GO" id="GO:0003777">
    <property type="term" value="F:microtubule motor activity"/>
    <property type="evidence" value="ECO:0007669"/>
    <property type="project" value="InterPro"/>
</dbReference>
<reference evidence="8 9" key="1">
    <citation type="submission" date="2021-02" db="EMBL/GenBank/DDBJ databases">
        <title>Leishmania (Mundinia) enrietti genome sequencing and assembly.</title>
        <authorList>
            <person name="Almutairi H."/>
            <person name="Gatherer D."/>
        </authorList>
    </citation>
    <scope>NUCLEOTIDE SEQUENCE [LARGE SCALE GENOMIC DNA]</scope>
    <source>
        <strain evidence="8">CUR178</strain>
    </source>
</reference>
<dbReference type="OrthoDB" id="3176171at2759"/>
<organism evidence="8 9">
    <name type="scientific">Leishmania enriettii</name>
    <dbReference type="NCBI Taxonomy" id="5663"/>
    <lineage>
        <taxon>Eukaryota</taxon>
        <taxon>Discoba</taxon>
        <taxon>Euglenozoa</taxon>
        <taxon>Kinetoplastea</taxon>
        <taxon>Metakinetoplastina</taxon>
        <taxon>Trypanosomatida</taxon>
        <taxon>Trypanosomatidae</taxon>
        <taxon>Leishmaniinae</taxon>
        <taxon>Leishmania</taxon>
    </lineage>
</organism>
<dbReference type="PANTHER" id="PTHR47972:SF28">
    <property type="entry name" value="KINESIN-LIKE PROTEIN KLP-3"/>
    <property type="match status" value="1"/>
</dbReference>
<dbReference type="InterPro" id="IPR027417">
    <property type="entry name" value="P-loop_NTPase"/>
</dbReference>
<comment type="similarity">
    <text evidence="3 4">Belongs to the TRAFAC class myosin-kinesin ATPase superfamily. Kinesin family.</text>
</comment>
<dbReference type="PRINTS" id="PR00380">
    <property type="entry name" value="KINESINHEAVY"/>
</dbReference>
<dbReference type="InterPro" id="IPR019821">
    <property type="entry name" value="Kinesin_motor_CS"/>
</dbReference>
<keyword evidence="2 3" id="KW-0067">ATP-binding</keyword>
<dbReference type="AlphaFoldDB" id="A0A836GMC7"/>
<sequence>MSHTRKRERSAEPEPENVALSRTASKRAHATVANSSDIPSSSNSAMQPRVVNTASESNGGKGASRPRPPPLNAGVPVDTTAFRVVQPLHYTSNTTACVAAGSSLLGSASASTRSSDSGASASSTSTRALRGRGRPQQPLRPPLSHFAASSAPRGAAPPPARARAAAGVRGAVEHAAVGASGPAVAALKGGNAASLSDPPPTDSEARLWATWREKREQLEGEVQTLTQYSHSLTEETQAVQDAIEGMLTEFEGEKQRIEMHHAATVARYEGSVSALRAREDACLTARQRALDRISTSRETVAQLQREQEATQHAIVSATDERNCLEQRLARAKDAAAERTIDLQRLQQEEDRMKDATYGLSGEVKELILEMERLRKEKHRIEVQWMEAEVARRELYSLCEELKGSIRVYCRVKGVALLLDPQRPSDDTVFPEASAPKALGPSKVDDLSTGAGRTAGATYLAPAAMPPPRQPPSRRGSLESSFSAGVLALVSTLTSTSGAAAAAAEPRRSAAGEAIRSGRSTTRSSLAMASAIEDGEVHSTAGEGTTSIFTFPDREEAHDLIRTNRKAEESGLLRVHGAAPTAAVGDVTTTSTPAVTSLLCASTAQSTGEEEERDASVTAAAAAAAAGLPYGCGRSISIHQTRPNATSTGLSSFTETFTYDKVFTGEAPQAEVYRDVEPLVLNAVDGYRVCIFAYGQTGSGKTFTMEGDVRGRPELYGVTPRALQTVLQRQAELANEGWKYELSCTFIEIYNDVIRDLFQSGSARYEAAIQQQQTTSTSSASSAVYHTIKHSGDRTHITNVVERNISNMEEFLQLYKHAVLQRSTAKTDLNDASSRSHCVFTLHISGTNTTIRQRSDGVLCLVDLAGSERVSESGVQGKQFKEAVNINRSLLDLGKCIRALRCGAVVPWRNCKLTFLLQNHLGARGGKVLMIVTVSNAKAHALESLNSLRFAARVQETYIGTSVKRVCNM</sequence>
<evidence type="ECO:0000313" key="8">
    <source>
        <dbReference type="EMBL" id="KAG5475104.1"/>
    </source>
</evidence>
<dbReference type="GeneID" id="94171772"/>
<evidence type="ECO:0000256" key="4">
    <source>
        <dbReference type="RuleBase" id="RU000394"/>
    </source>
</evidence>
<dbReference type="GO" id="GO:0007018">
    <property type="term" value="P:microtubule-based movement"/>
    <property type="evidence" value="ECO:0007669"/>
    <property type="project" value="InterPro"/>
</dbReference>
<dbReference type="PROSITE" id="PS50067">
    <property type="entry name" value="KINESIN_MOTOR_2"/>
    <property type="match status" value="1"/>
</dbReference>
<dbReference type="InterPro" id="IPR001752">
    <property type="entry name" value="Kinesin_motor_dom"/>
</dbReference>
<feature type="compositionally biased region" description="Low complexity" evidence="6">
    <location>
        <begin position="35"/>
        <end position="44"/>
    </location>
</feature>
<keyword evidence="4" id="KW-0493">Microtubule</keyword>
<keyword evidence="9" id="KW-1185">Reference proteome</keyword>
<feature type="region of interest" description="Disordered" evidence="6">
    <location>
        <begin position="107"/>
        <end position="167"/>
    </location>
</feature>
<dbReference type="PROSITE" id="PS00411">
    <property type="entry name" value="KINESIN_MOTOR_1"/>
    <property type="match status" value="1"/>
</dbReference>
<feature type="region of interest" description="Disordered" evidence="6">
    <location>
        <begin position="422"/>
        <end position="477"/>
    </location>
</feature>
<keyword evidence="3 4" id="KW-0505">Motor protein</keyword>
<proteinExistence type="inferred from homology"/>
<dbReference type="GO" id="GO:0005524">
    <property type="term" value="F:ATP binding"/>
    <property type="evidence" value="ECO:0007669"/>
    <property type="project" value="UniProtKB-UniRule"/>
</dbReference>
<keyword evidence="1 3" id="KW-0547">Nucleotide-binding</keyword>
<feature type="compositionally biased region" description="Low complexity" evidence="6">
    <location>
        <begin position="107"/>
        <end position="128"/>
    </location>
</feature>
<feature type="region of interest" description="Disordered" evidence="6">
    <location>
        <begin position="1"/>
        <end position="76"/>
    </location>
</feature>
<dbReference type="GO" id="GO:0005874">
    <property type="term" value="C:microtubule"/>
    <property type="evidence" value="ECO:0007669"/>
    <property type="project" value="UniProtKB-KW"/>
</dbReference>
<feature type="binding site" evidence="3">
    <location>
        <begin position="694"/>
        <end position="701"/>
    </location>
    <ligand>
        <name>ATP</name>
        <dbReference type="ChEBI" id="CHEBI:30616"/>
    </ligand>
</feature>
<evidence type="ECO:0000256" key="6">
    <source>
        <dbReference type="SAM" id="MobiDB-lite"/>
    </source>
</evidence>
<evidence type="ECO:0000256" key="3">
    <source>
        <dbReference type="PROSITE-ProRule" id="PRU00283"/>
    </source>
</evidence>
<dbReference type="PANTHER" id="PTHR47972">
    <property type="entry name" value="KINESIN-LIKE PROTEIN KLP-3"/>
    <property type="match status" value="1"/>
</dbReference>
<dbReference type="SUPFAM" id="SSF52540">
    <property type="entry name" value="P-loop containing nucleoside triphosphate hydrolases"/>
    <property type="match status" value="1"/>
</dbReference>
<dbReference type="KEGG" id="lenr:94171772"/>
<evidence type="ECO:0000256" key="1">
    <source>
        <dbReference type="ARBA" id="ARBA00022741"/>
    </source>
</evidence>
<dbReference type="SMART" id="SM00129">
    <property type="entry name" value="KISc"/>
    <property type="match status" value="1"/>
</dbReference>
<dbReference type="GO" id="GO:0008017">
    <property type="term" value="F:microtubule binding"/>
    <property type="evidence" value="ECO:0007669"/>
    <property type="project" value="InterPro"/>
</dbReference>
<dbReference type="Pfam" id="PF00225">
    <property type="entry name" value="Kinesin"/>
    <property type="match status" value="1"/>
</dbReference>
<keyword evidence="5" id="KW-0175">Coiled coil</keyword>
<feature type="region of interest" description="Disordered" evidence="6">
    <location>
        <begin position="498"/>
        <end position="523"/>
    </location>
</feature>
<dbReference type="Gene3D" id="3.40.850.10">
    <property type="entry name" value="Kinesin motor domain"/>
    <property type="match status" value="1"/>
</dbReference>
<dbReference type="InterPro" id="IPR027640">
    <property type="entry name" value="Kinesin-like_fam"/>
</dbReference>